<dbReference type="InterPro" id="IPR051203">
    <property type="entry name" value="Polysaccharide_Synthase-Rel"/>
</dbReference>
<keyword evidence="5" id="KW-1185">Reference proteome</keyword>
<reference evidence="4 5" key="1">
    <citation type="submission" date="2020-08" db="EMBL/GenBank/DDBJ databases">
        <title>Genomic Encyclopedia of Type Strains, Phase IV (KMG-IV): sequencing the most valuable type-strain genomes for metagenomic binning, comparative biology and taxonomic classification.</title>
        <authorList>
            <person name="Goeker M."/>
        </authorList>
    </citation>
    <scope>NUCLEOTIDE SEQUENCE [LARGE SCALE GENOMIC DNA]</scope>
    <source>
        <strain evidence="4 5">DSM 27165</strain>
    </source>
</reference>
<dbReference type="AlphaFoldDB" id="A0A840MF62"/>
<keyword evidence="2" id="KW-0472">Membrane</keyword>
<dbReference type="EMBL" id="JACHHY010000003">
    <property type="protein sequence ID" value="MBB5017318.1"/>
    <property type="molecule type" value="Genomic_DNA"/>
</dbReference>
<feature type="transmembrane region" description="Helical" evidence="2">
    <location>
        <begin position="87"/>
        <end position="107"/>
    </location>
</feature>
<proteinExistence type="inferred from homology"/>
<dbReference type="SUPFAM" id="SSF53335">
    <property type="entry name" value="S-adenosyl-L-methionine-dependent methyltransferases"/>
    <property type="match status" value="1"/>
</dbReference>
<dbReference type="PANTHER" id="PTHR43318">
    <property type="entry name" value="UDP-N-ACETYLGLUCOSAMINE 4,6-DEHYDRATASE"/>
    <property type="match status" value="1"/>
</dbReference>
<keyword evidence="2" id="KW-1133">Transmembrane helix</keyword>
<feature type="domain" description="Polysaccharide biosynthesis protein CapD-like" evidence="3">
    <location>
        <begin position="287"/>
        <end position="569"/>
    </location>
</feature>
<comment type="similarity">
    <text evidence="1">Belongs to the polysaccharide synthase family.</text>
</comment>
<evidence type="ECO:0000313" key="4">
    <source>
        <dbReference type="EMBL" id="MBB5017318.1"/>
    </source>
</evidence>
<evidence type="ECO:0000256" key="1">
    <source>
        <dbReference type="ARBA" id="ARBA00007430"/>
    </source>
</evidence>
<accession>A0A840MF62</accession>
<sequence>MKKITFSYFAQYGLLPLLAFGHDVFAACLAWYLSFWLRFNLNLPMPFSQAVWYSMALAVSLYTIFFWKFGLYRGIWRYASLPDLKNIVAAVSVGTMATFLLIYMLQISHIPRSVAILNPLLLICIMGGSRALYRSWKDRIEYVADREPILVIGAGAAASKLLWDLSRHPKWRVVGLLDDNPAKHKREIHGVKVLGATQELSTWSRRMGVTTCVIAAPSAEPAERERMVRACEAASVKVLTVPSLDDLLSGNVSISAVKEVEIDELLGRSPVNLDIAGLKHLITDQVVLVSGAGGSIGSELARQILRFKPRRLVLFEQSEFALYTIEQEFEQKHPEQLIDYLVGDVRDKARLDDVMLRFSPALVFHAAAYKHVPLMESCNAWEAVRNNVFGTYCLAMASLEYEVKKFVLISTDKAVNPTNVMGATKRMAEMICQSLQGHHDTEFVIVRFGNVLGSNGSVVPKFREQIEHGGPITVTHPDITRYFMSIPEAARLVLQAGLMGKQGQIFVLDMGKPIKIVDLAREMIRLSGFNESQISIEFTGLRPGEKLYEELLADDEHTLPTHHPKLRIAKARPAEQTWLKLAIDWVTQSRRPNENEVRQTLQTLVSEYQPASNLMDNHFFEQKRVASEG</sequence>
<dbReference type="Pfam" id="PF02719">
    <property type="entry name" value="Polysacc_synt_2"/>
    <property type="match status" value="1"/>
</dbReference>
<dbReference type="PANTHER" id="PTHR43318:SF1">
    <property type="entry name" value="POLYSACCHARIDE BIOSYNTHESIS PROTEIN EPSC-RELATED"/>
    <property type="match status" value="1"/>
</dbReference>
<evidence type="ECO:0000259" key="3">
    <source>
        <dbReference type="Pfam" id="PF02719"/>
    </source>
</evidence>
<dbReference type="InterPro" id="IPR029063">
    <property type="entry name" value="SAM-dependent_MTases_sf"/>
</dbReference>
<keyword evidence="2" id="KW-0812">Transmembrane</keyword>
<protein>
    <submittedName>
        <fullName evidence="4">FlaA1/EpsC-like NDP-sugar epimerase</fullName>
    </submittedName>
</protein>
<dbReference type="RefSeq" id="WP_184034947.1">
    <property type="nucleotide sequence ID" value="NZ_JACHHY010000003.1"/>
</dbReference>
<feature type="transmembrane region" description="Helical" evidence="2">
    <location>
        <begin position="50"/>
        <end position="67"/>
    </location>
</feature>
<name>A0A840MF62_9PROT</name>
<dbReference type="Gene3D" id="3.40.50.720">
    <property type="entry name" value="NAD(P)-binding Rossmann-like Domain"/>
    <property type="match status" value="2"/>
</dbReference>
<dbReference type="SUPFAM" id="SSF51735">
    <property type="entry name" value="NAD(P)-binding Rossmann-fold domains"/>
    <property type="match status" value="1"/>
</dbReference>
<evidence type="ECO:0000313" key="5">
    <source>
        <dbReference type="Proteomes" id="UP000575898"/>
    </source>
</evidence>
<comment type="caution">
    <text evidence="4">The sequence shown here is derived from an EMBL/GenBank/DDBJ whole genome shotgun (WGS) entry which is preliminary data.</text>
</comment>
<dbReference type="Pfam" id="PF13727">
    <property type="entry name" value="CoA_binding_3"/>
    <property type="match status" value="1"/>
</dbReference>
<dbReference type="Proteomes" id="UP000575898">
    <property type="component" value="Unassembled WGS sequence"/>
</dbReference>
<dbReference type="InterPro" id="IPR003869">
    <property type="entry name" value="Polysac_CapD-like"/>
</dbReference>
<evidence type="ECO:0000256" key="2">
    <source>
        <dbReference type="SAM" id="Phobius"/>
    </source>
</evidence>
<dbReference type="CDD" id="cd05237">
    <property type="entry name" value="UDP_invert_4-6DH_SDR_e"/>
    <property type="match status" value="1"/>
</dbReference>
<organism evidence="4 5">
    <name type="scientific">Chitinivorax tropicus</name>
    <dbReference type="NCBI Taxonomy" id="714531"/>
    <lineage>
        <taxon>Bacteria</taxon>
        <taxon>Pseudomonadati</taxon>
        <taxon>Pseudomonadota</taxon>
        <taxon>Betaproteobacteria</taxon>
        <taxon>Chitinivorax</taxon>
    </lineage>
</organism>
<dbReference type="InterPro" id="IPR036291">
    <property type="entry name" value="NAD(P)-bd_dom_sf"/>
</dbReference>
<gene>
    <name evidence="4" type="ORF">HNQ59_000582</name>
</gene>